<protein>
    <submittedName>
        <fullName evidence="1">Uncharacterized protein</fullName>
    </submittedName>
</protein>
<gene>
    <name evidence="1" type="ORF">C8F04DRAFT_1124903</name>
</gene>
<dbReference type="EMBL" id="JARJCM010000136">
    <property type="protein sequence ID" value="KAJ7026536.1"/>
    <property type="molecule type" value="Genomic_DNA"/>
</dbReference>
<sequence length="154" mass="17936">MTECARDPHFLCETGLKLTETNYTLSTLRARTIGMKYIPWKAYPYQLITIGWALYDCRRDMEDLRSSILLALEFSRQQIFREDIEHRLGTLASAFHPGCEQSLTTQRRSWTRMIRPVNEQTFVPRQPETLLTSIPVCEGTELACEKTKYRPDNG</sequence>
<comment type="caution">
    <text evidence="1">The sequence shown here is derived from an EMBL/GenBank/DDBJ whole genome shotgun (WGS) entry which is preliminary data.</text>
</comment>
<accession>A0AAD6SEL7</accession>
<dbReference type="AlphaFoldDB" id="A0AAD6SEL7"/>
<dbReference type="Proteomes" id="UP001218188">
    <property type="component" value="Unassembled WGS sequence"/>
</dbReference>
<evidence type="ECO:0000313" key="2">
    <source>
        <dbReference type="Proteomes" id="UP001218188"/>
    </source>
</evidence>
<keyword evidence="2" id="KW-1185">Reference proteome</keyword>
<name>A0AAD6SEL7_9AGAR</name>
<organism evidence="1 2">
    <name type="scientific">Mycena alexandri</name>
    <dbReference type="NCBI Taxonomy" id="1745969"/>
    <lineage>
        <taxon>Eukaryota</taxon>
        <taxon>Fungi</taxon>
        <taxon>Dikarya</taxon>
        <taxon>Basidiomycota</taxon>
        <taxon>Agaricomycotina</taxon>
        <taxon>Agaricomycetes</taxon>
        <taxon>Agaricomycetidae</taxon>
        <taxon>Agaricales</taxon>
        <taxon>Marasmiineae</taxon>
        <taxon>Mycenaceae</taxon>
        <taxon>Mycena</taxon>
    </lineage>
</organism>
<evidence type="ECO:0000313" key="1">
    <source>
        <dbReference type="EMBL" id="KAJ7026536.1"/>
    </source>
</evidence>
<reference evidence="1" key="1">
    <citation type="submission" date="2023-03" db="EMBL/GenBank/DDBJ databases">
        <title>Massive genome expansion in bonnet fungi (Mycena s.s.) driven by repeated elements and novel gene families across ecological guilds.</title>
        <authorList>
            <consortium name="Lawrence Berkeley National Laboratory"/>
            <person name="Harder C.B."/>
            <person name="Miyauchi S."/>
            <person name="Viragh M."/>
            <person name="Kuo A."/>
            <person name="Thoen E."/>
            <person name="Andreopoulos B."/>
            <person name="Lu D."/>
            <person name="Skrede I."/>
            <person name="Drula E."/>
            <person name="Henrissat B."/>
            <person name="Morin E."/>
            <person name="Kohler A."/>
            <person name="Barry K."/>
            <person name="LaButti K."/>
            <person name="Morin E."/>
            <person name="Salamov A."/>
            <person name="Lipzen A."/>
            <person name="Mereny Z."/>
            <person name="Hegedus B."/>
            <person name="Baldrian P."/>
            <person name="Stursova M."/>
            <person name="Weitz H."/>
            <person name="Taylor A."/>
            <person name="Grigoriev I.V."/>
            <person name="Nagy L.G."/>
            <person name="Martin F."/>
            <person name="Kauserud H."/>
        </authorList>
    </citation>
    <scope>NUCLEOTIDE SEQUENCE</scope>
    <source>
        <strain evidence="1">CBHHK200</strain>
    </source>
</reference>
<proteinExistence type="predicted"/>